<accession>A0A3P1WVQ3</accession>
<gene>
    <name evidence="3" type="ORF">EII35_02995</name>
</gene>
<evidence type="ECO:0000256" key="1">
    <source>
        <dbReference type="SAM" id="MobiDB-lite"/>
    </source>
</evidence>
<name>A0A3P1WVQ3_9ACTN</name>
<dbReference type="RefSeq" id="WP_125226987.1">
    <property type="nucleotide sequence ID" value="NZ_RQYT01000004.1"/>
</dbReference>
<dbReference type="EMBL" id="RQYT01000004">
    <property type="protein sequence ID" value="RRD50714.1"/>
    <property type="molecule type" value="Genomic_DNA"/>
</dbReference>
<feature type="signal peptide" evidence="2">
    <location>
        <begin position="1"/>
        <end position="28"/>
    </location>
</feature>
<feature type="region of interest" description="Disordered" evidence="1">
    <location>
        <begin position="29"/>
        <end position="52"/>
    </location>
</feature>
<dbReference type="Proteomes" id="UP000280935">
    <property type="component" value="Unassembled WGS sequence"/>
</dbReference>
<protein>
    <submittedName>
        <fullName evidence="3">Uncharacterized protein</fullName>
    </submittedName>
</protein>
<evidence type="ECO:0000313" key="4">
    <source>
        <dbReference type="Proteomes" id="UP000280935"/>
    </source>
</evidence>
<organism evidence="3 4">
    <name type="scientific">Arachnia propionica</name>
    <dbReference type="NCBI Taxonomy" id="1750"/>
    <lineage>
        <taxon>Bacteria</taxon>
        <taxon>Bacillati</taxon>
        <taxon>Actinomycetota</taxon>
        <taxon>Actinomycetes</taxon>
        <taxon>Propionibacteriales</taxon>
        <taxon>Propionibacteriaceae</taxon>
        <taxon>Arachnia</taxon>
    </lineage>
</organism>
<feature type="chain" id="PRO_5018158456" evidence="2">
    <location>
        <begin position="29"/>
        <end position="686"/>
    </location>
</feature>
<proteinExistence type="predicted"/>
<dbReference type="SUPFAM" id="SSF63829">
    <property type="entry name" value="Calcium-dependent phosphotriesterase"/>
    <property type="match status" value="1"/>
</dbReference>
<evidence type="ECO:0000256" key="2">
    <source>
        <dbReference type="SAM" id="SignalP"/>
    </source>
</evidence>
<dbReference type="OrthoDB" id="57332at2"/>
<dbReference type="AlphaFoldDB" id="A0A3P1WVQ3"/>
<evidence type="ECO:0000313" key="3">
    <source>
        <dbReference type="EMBL" id="RRD50714.1"/>
    </source>
</evidence>
<keyword evidence="2" id="KW-0732">Signal</keyword>
<reference evidence="3 4" key="1">
    <citation type="submission" date="2018-11" db="EMBL/GenBank/DDBJ databases">
        <title>Genomes From Bacteria Associated with the Canine Oral Cavity: a Test Case for Automated Genome-Based Taxonomic Assignment.</title>
        <authorList>
            <person name="Coil D.A."/>
            <person name="Jospin G."/>
            <person name="Darling A.E."/>
            <person name="Wallis C."/>
            <person name="Davis I.J."/>
            <person name="Harris S."/>
            <person name="Eisen J.A."/>
            <person name="Holcombe L.J."/>
            <person name="O'Flynn C."/>
        </authorList>
    </citation>
    <scope>NUCLEOTIDE SEQUENCE [LARGE SCALE GENOMIC DNA]</scope>
    <source>
        <strain evidence="3 4">OH2822_COT-296</strain>
    </source>
</reference>
<dbReference type="SUPFAM" id="SSF69322">
    <property type="entry name" value="Tricorn protease domain 2"/>
    <property type="match status" value="1"/>
</dbReference>
<comment type="caution">
    <text evidence="3">The sequence shown here is derived from an EMBL/GenBank/DDBJ whole genome shotgun (WGS) entry which is preliminary data.</text>
</comment>
<sequence>MNATRHIRLILAALLSLVVMLTPGIATADPGSEEVLPQTPTPKPSVPNFGTTTRADGTPIAVVVTSGLGGMLNVIELKPGGTTTPVDFADKAIDVQAWSFATLPDRSLLIGSWRELFRYEPDGNKVTRLSQEGQPGWKEADRRRFETIWDIAVDESGTAYLATSVKGDGGARILTWRADKGWGSLPGGDPVSSSQYAQSIDYADGHVYVGTGPKNPQVIRVNTTTGAKQVLPVLPSRENGTHIHLEVHGGWLYTNKPEQYGGVAYNLATGAVRDLGGYGQHVVVRPGDPRNVYFVHNADKTRKYLFSYDPTTGTRTLVLNHSSLRARLSPLSWATPDIFVSNEMTTGEVSHADLRSGTVTLQSDFLAVSGRQIQAMTSASNGKLYASWFMTSDGVLEVTPGATAGETTYRMAERPVAQAESMASDGEWLASGQYPNGTVRIESLRDPKNVTTLGIGYRQDRPYVTVPLGGGDFAFGSVPTYGNLGGAISIYERSTGTLEVYPLLASRTYASGVDGSLVANLSPISMARKGNTLYVGTTTRGGHGMSADTKEAYILEFDLTKGNRKVTRITKVLDQQVAVTGLTVGSDGVLYGITGTHVFRYVDGRIEAQKDDIGQSEQNRSWLLERGGRLYGVIGGHLVSYVAKDFSSRQVLAKPGPGNTWVTGLTLGTDGRLYYAKGATLYRQSL</sequence>